<protein>
    <submittedName>
        <fullName evidence="1">Uncharacterized protein</fullName>
    </submittedName>
</protein>
<dbReference type="EMBL" id="CADEPM010000002">
    <property type="protein sequence ID" value="CAB3399719.1"/>
    <property type="molecule type" value="Genomic_DNA"/>
</dbReference>
<evidence type="ECO:0000313" key="1">
    <source>
        <dbReference type="EMBL" id="CAB3399719.1"/>
    </source>
</evidence>
<dbReference type="Proteomes" id="UP000494206">
    <property type="component" value="Unassembled WGS sequence"/>
</dbReference>
<name>A0A8S1EFV7_9PELO</name>
<proteinExistence type="predicted"/>
<gene>
    <name evidence="1" type="ORF">CBOVIS_LOCUS2799</name>
</gene>
<keyword evidence="2" id="KW-1185">Reference proteome</keyword>
<comment type="caution">
    <text evidence="1">The sequence shown here is derived from an EMBL/GenBank/DDBJ whole genome shotgun (WGS) entry which is preliminary data.</text>
</comment>
<accession>A0A8S1EFV7</accession>
<dbReference type="AlphaFoldDB" id="A0A8S1EFV7"/>
<reference evidence="1 2" key="1">
    <citation type="submission" date="2020-04" db="EMBL/GenBank/DDBJ databases">
        <authorList>
            <person name="Laetsch R D."/>
            <person name="Stevens L."/>
            <person name="Kumar S."/>
            <person name="Blaxter L. M."/>
        </authorList>
    </citation>
    <scope>NUCLEOTIDE SEQUENCE [LARGE SCALE GENOMIC DNA]</scope>
</reference>
<evidence type="ECO:0000313" key="2">
    <source>
        <dbReference type="Proteomes" id="UP000494206"/>
    </source>
</evidence>
<organism evidence="1 2">
    <name type="scientific">Caenorhabditis bovis</name>
    <dbReference type="NCBI Taxonomy" id="2654633"/>
    <lineage>
        <taxon>Eukaryota</taxon>
        <taxon>Metazoa</taxon>
        <taxon>Ecdysozoa</taxon>
        <taxon>Nematoda</taxon>
        <taxon>Chromadorea</taxon>
        <taxon>Rhabditida</taxon>
        <taxon>Rhabditina</taxon>
        <taxon>Rhabditomorpha</taxon>
        <taxon>Rhabditoidea</taxon>
        <taxon>Rhabditidae</taxon>
        <taxon>Peloderinae</taxon>
        <taxon>Caenorhabditis</taxon>
    </lineage>
</organism>
<sequence>MIRSQRCYDLHTLGLSATTLPIAEKFKQEISVPKPTSSPRPYANIEEAVRSVNISKPTEITPMTLLKAVKKCAVKYCCCCLGMCTKQQTRAESYGSINDSSFMRNPKCIELIDNAEINMDEVEQQSTITSDTVKIDQMPLIVNGTFVTKKVLKNWGIMTNEFKTLLKNNAEKKIKKVTVQCSLPEEDNINEQ</sequence>